<evidence type="ECO:0000313" key="1">
    <source>
        <dbReference type="EMBL" id="KAJ6230611.1"/>
    </source>
</evidence>
<dbReference type="Proteomes" id="UP001150062">
    <property type="component" value="Unassembled WGS sequence"/>
</dbReference>
<organism evidence="1 2">
    <name type="scientific">Anaeramoeba flamelloides</name>
    <dbReference type="NCBI Taxonomy" id="1746091"/>
    <lineage>
        <taxon>Eukaryota</taxon>
        <taxon>Metamonada</taxon>
        <taxon>Anaeramoebidae</taxon>
        <taxon>Anaeramoeba</taxon>
    </lineage>
</organism>
<evidence type="ECO:0000313" key="2">
    <source>
        <dbReference type="Proteomes" id="UP001150062"/>
    </source>
</evidence>
<gene>
    <name evidence="1" type="ORF">M0813_06601</name>
</gene>
<dbReference type="EMBL" id="JAOAOG010000310">
    <property type="protein sequence ID" value="KAJ6230611.1"/>
    <property type="molecule type" value="Genomic_DNA"/>
</dbReference>
<comment type="caution">
    <text evidence="1">The sequence shown here is derived from an EMBL/GenBank/DDBJ whole genome shotgun (WGS) entry which is preliminary data.</text>
</comment>
<keyword evidence="2" id="KW-1185">Reference proteome</keyword>
<accession>A0ABQ8XDS6</accession>
<name>A0ABQ8XDS6_9EUKA</name>
<reference evidence="1" key="1">
    <citation type="submission" date="2022-08" db="EMBL/GenBank/DDBJ databases">
        <title>Novel sulfate-reducing endosymbionts in the free-living metamonad Anaeramoeba.</title>
        <authorList>
            <person name="Jerlstrom-Hultqvist J."/>
            <person name="Cepicka I."/>
            <person name="Gallot-Lavallee L."/>
            <person name="Salas-Leiva D."/>
            <person name="Curtis B.A."/>
            <person name="Zahonova K."/>
            <person name="Pipaliya S."/>
            <person name="Dacks J."/>
            <person name="Roger A.J."/>
        </authorList>
    </citation>
    <scope>NUCLEOTIDE SEQUENCE</scope>
    <source>
        <strain evidence="1">Schooner1</strain>
    </source>
</reference>
<sequence>MLSRLIANSIRQVSFHSLSPLCTPIKRTFFQTSVNQGNNMNRRSTVPQYDFQKVISEAYKASESRQMFQALLKFKKAFKAAQNDEERLETLIQITYHHYSLSRQEEKVGIDTEDTDHYGELAIKLAVKLDDFQSIMNMSLVRAEALFMLNKKAISVQVIENANQLLNLELEQKKGIDLTWFISLARAYIRLNNNKKASELLERVFKLALNEYDRIKGSWDVQNGIPEFDEDVHSQWAIRQVEALLLKIVQMRFDLYLLVENLEKAVESVGWFLQRIYFRPFFDNLSRMTPKVVKFKNKKVAIRLIRFIEQFEKEAGLQRLKMVQQIQNSKQALQKILQN</sequence>
<proteinExistence type="predicted"/>
<protein>
    <submittedName>
        <fullName evidence="1">Uncharacterized protein</fullName>
    </submittedName>
</protein>